<keyword evidence="3" id="KW-1185">Reference proteome</keyword>
<accession>M4REH2</accession>
<reference evidence="2 3" key="1">
    <citation type="journal article" date="2013" name="Genome Announc.">
        <title>Complete Genome Sequence of the Probiotic Bifidobacterium thermophilum Strain RBL67.</title>
        <authorList>
            <person name="Jans C."/>
            <person name="Lacroix C."/>
            <person name="Follador R."/>
            <person name="Stevens M.J."/>
        </authorList>
    </citation>
    <scope>NUCLEOTIDE SEQUENCE [LARGE SCALE GENOMIC DNA]</scope>
    <source>
        <strain evidence="2 3">RBL67</strain>
    </source>
</reference>
<protein>
    <submittedName>
        <fullName evidence="2">Uncharacterized protein</fullName>
    </submittedName>
</protein>
<dbReference type="PATRIC" id="fig|1254439.12.peg.280"/>
<evidence type="ECO:0000256" key="1">
    <source>
        <dbReference type="SAM" id="MobiDB-lite"/>
    </source>
</evidence>
<sequence>MAAIARRRRTEHQRTNPPPAIRPFFSIRAPDGNPLNHGLRPSTISVVPAETYLAYPCVPTTDFRSSIVDIPWAVLAVSDTNEPSKATCGR</sequence>
<dbReference type="AlphaFoldDB" id="M4REH2"/>
<feature type="region of interest" description="Disordered" evidence="1">
    <location>
        <begin position="1"/>
        <end position="25"/>
    </location>
</feature>
<feature type="compositionally biased region" description="Basic residues" evidence="1">
    <location>
        <begin position="1"/>
        <end position="11"/>
    </location>
</feature>
<organism evidence="2 3">
    <name type="scientific">Bifidobacterium thermophilum RBL67</name>
    <dbReference type="NCBI Taxonomy" id="1254439"/>
    <lineage>
        <taxon>Bacteria</taxon>
        <taxon>Bacillati</taxon>
        <taxon>Actinomycetota</taxon>
        <taxon>Actinomycetes</taxon>
        <taxon>Bifidobacteriales</taxon>
        <taxon>Bifidobacteriaceae</taxon>
        <taxon>Bifidobacterium</taxon>
    </lineage>
</organism>
<evidence type="ECO:0000313" key="3">
    <source>
        <dbReference type="Proteomes" id="UP000011835"/>
    </source>
</evidence>
<name>M4REH2_9BIFI</name>
<dbReference type="Proteomes" id="UP000011835">
    <property type="component" value="Chromosome"/>
</dbReference>
<dbReference type="HOGENOM" id="CLU_2434950_0_0_11"/>
<proteinExistence type="predicted"/>
<dbReference type="EMBL" id="CP004346">
    <property type="protein sequence ID" value="AGH40549.1"/>
    <property type="molecule type" value="Genomic_DNA"/>
</dbReference>
<gene>
    <name evidence="2" type="ORF">D805_0282</name>
</gene>
<evidence type="ECO:0000313" key="2">
    <source>
        <dbReference type="EMBL" id="AGH40549.1"/>
    </source>
</evidence>
<dbReference type="KEGG" id="btp:D805_0282"/>